<sequence length="194" mass="21722">MKGLEVEGSFEVFDSKGSWQLLFGKPLLQRFQAIHEYKNDTIHISMGPESRTVFNDVLGLQVLEKLPTAATVEEVEDEEVGLGTTGQEALLPKELRPEGMKLCRDKQGAMPEVEVIENQSIDNACNLSGVPADTDIPLDREVNALPFADMEEVPTDNVPTVDRSQSTKYSFVFETPAELLARWKAENEEQLKWI</sequence>
<name>A0ABR1J8P1_9AGAR</name>
<keyword evidence="2" id="KW-1185">Reference proteome</keyword>
<dbReference type="Proteomes" id="UP001498398">
    <property type="component" value="Unassembled WGS sequence"/>
</dbReference>
<comment type="caution">
    <text evidence="1">The sequence shown here is derived from an EMBL/GenBank/DDBJ whole genome shotgun (WGS) entry which is preliminary data.</text>
</comment>
<protein>
    <submittedName>
        <fullName evidence="1">Uncharacterized protein</fullName>
    </submittedName>
</protein>
<dbReference type="EMBL" id="JBANRG010000030">
    <property type="protein sequence ID" value="KAK7451762.1"/>
    <property type="molecule type" value="Genomic_DNA"/>
</dbReference>
<gene>
    <name evidence="1" type="ORF">VKT23_012441</name>
</gene>
<reference evidence="1 2" key="1">
    <citation type="submission" date="2024-01" db="EMBL/GenBank/DDBJ databases">
        <title>A draft genome for the cacao thread blight pathogen Marasmiellus scandens.</title>
        <authorList>
            <person name="Baruah I.K."/>
            <person name="Leung J."/>
            <person name="Bukari Y."/>
            <person name="Amoako-Attah I."/>
            <person name="Meinhardt L.W."/>
            <person name="Bailey B.A."/>
            <person name="Cohen S.P."/>
        </authorList>
    </citation>
    <scope>NUCLEOTIDE SEQUENCE [LARGE SCALE GENOMIC DNA]</scope>
    <source>
        <strain evidence="1 2">GH-19</strain>
    </source>
</reference>
<evidence type="ECO:0000313" key="1">
    <source>
        <dbReference type="EMBL" id="KAK7451762.1"/>
    </source>
</evidence>
<evidence type="ECO:0000313" key="2">
    <source>
        <dbReference type="Proteomes" id="UP001498398"/>
    </source>
</evidence>
<organism evidence="1 2">
    <name type="scientific">Marasmiellus scandens</name>
    <dbReference type="NCBI Taxonomy" id="2682957"/>
    <lineage>
        <taxon>Eukaryota</taxon>
        <taxon>Fungi</taxon>
        <taxon>Dikarya</taxon>
        <taxon>Basidiomycota</taxon>
        <taxon>Agaricomycotina</taxon>
        <taxon>Agaricomycetes</taxon>
        <taxon>Agaricomycetidae</taxon>
        <taxon>Agaricales</taxon>
        <taxon>Marasmiineae</taxon>
        <taxon>Omphalotaceae</taxon>
        <taxon>Marasmiellus</taxon>
    </lineage>
</organism>
<accession>A0ABR1J8P1</accession>
<proteinExistence type="predicted"/>